<evidence type="ECO:0000256" key="10">
    <source>
        <dbReference type="ARBA" id="ARBA00022777"/>
    </source>
</evidence>
<accession>A0A4R0XUT0</accession>
<dbReference type="GO" id="GO:0042802">
    <property type="term" value="F:identical protein binding"/>
    <property type="evidence" value="ECO:0007669"/>
    <property type="project" value="TreeGrafter"/>
</dbReference>
<dbReference type="GO" id="GO:0005945">
    <property type="term" value="C:6-phosphofructokinase complex"/>
    <property type="evidence" value="ECO:0007669"/>
    <property type="project" value="TreeGrafter"/>
</dbReference>
<evidence type="ECO:0000256" key="2">
    <source>
        <dbReference type="ARBA" id="ARBA00002659"/>
    </source>
</evidence>
<evidence type="ECO:0000256" key="5">
    <source>
        <dbReference type="ARBA" id="ARBA00012055"/>
    </source>
</evidence>
<comment type="subcellular location">
    <subcellularLocation>
        <location evidence="3">Cytoplasm</location>
    </subcellularLocation>
</comment>
<dbReference type="PRINTS" id="PR00476">
    <property type="entry name" value="PHFRCTKINASE"/>
</dbReference>
<dbReference type="PANTHER" id="PTHR13697:SF4">
    <property type="entry name" value="ATP-DEPENDENT 6-PHOSPHOFRUCTOKINASE"/>
    <property type="match status" value="1"/>
</dbReference>
<evidence type="ECO:0000256" key="4">
    <source>
        <dbReference type="ARBA" id="ARBA00004679"/>
    </source>
</evidence>
<comment type="pathway">
    <text evidence="4">Carbohydrate degradation; glycolysis; D-glyceraldehyde 3-phosphate and glycerone phosphate from D-glucose: step 3/4.</text>
</comment>
<keyword evidence="11" id="KW-0067">ATP-binding</keyword>
<keyword evidence="6" id="KW-0963">Cytoplasm</keyword>
<dbReference type="GO" id="GO:0006002">
    <property type="term" value="P:fructose 6-phosphate metabolic process"/>
    <property type="evidence" value="ECO:0007669"/>
    <property type="project" value="InterPro"/>
</dbReference>
<keyword evidence="18" id="KW-1185">Reference proteome</keyword>
<dbReference type="Gene3D" id="3.40.50.450">
    <property type="match status" value="1"/>
</dbReference>
<dbReference type="Gene3D" id="3.40.50.460">
    <property type="entry name" value="Phosphofructokinase domain"/>
    <property type="match status" value="1"/>
</dbReference>
<reference evidence="17 18" key="1">
    <citation type="submission" date="2018-02" db="EMBL/GenBank/DDBJ databases">
        <title>Mycoplasma marinum and Mycoplasma todarodis sp. nov., moderately halophilic and psychrotolerant mycoplasmas isolated from cephalopods.</title>
        <authorList>
            <person name="Viver T."/>
        </authorList>
    </citation>
    <scope>NUCLEOTIDE SEQUENCE [LARGE SCALE GENOMIC DNA]</scope>
    <source>
        <strain evidence="17 18">5H</strain>
    </source>
</reference>
<dbReference type="GO" id="GO:0046872">
    <property type="term" value="F:metal ion binding"/>
    <property type="evidence" value="ECO:0007669"/>
    <property type="project" value="UniProtKB-KW"/>
</dbReference>
<dbReference type="OrthoDB" id="9802503at2"/>
<evidence type="ECO:0000256" key="8">
    <source>
        <dbReference type="ARBA" id="ARBA00022723"/>
    </source>
</evidence>
<evidence type="ECO:0000256" key="11">
    <source>
        <dbReference type="ARBA" id="ARBA00022840"/>
    </source>
</evidence>
<keyword evidence="8" id="KW-0479">Metal-binding</keyword>
<comment type="similarity">
    <text evidence="14">Belongs to the phosphofructokinase type A (PFKA) family.</text>
</comment>
<dbReference type="EC" id="2.7.1.11" evidence="5"/>
<comment type="catalytic activity">
    <reaction evidence="15">
        <text>beta-D-fructose 6-phosphate + ATP = beta-D-fructose 1,6-bisphosphate + ADP + H(+)</text>
        <dbReference type="Rhea" id="RHEA:16109"/>
        <dbReference type="ChEBI" id="CHEBI:15378"/>
        <dbReference type="ChEBI" id="CHEBI:30616"/>
        <dbReference type="ChEBI" id="CHEBI:32966"/>
        <dbReference type="ChEBI" id="CHEBI:57634"/>
        <dbReference type="ChEBI" id="CHEBI:456216"/>
        <dbReference type="EC" id="2.7.1.11"/>
    </reaction>
</comment>
<dbReference type="GO" id="GO:0070095">
    <property type="term" value="F:fructose-6-phosphate binding"/>
    <property type="evidence" value="ECO:0007669"/>
    <property type="project" value="TreeGrafter"/>
</dbReference>
<evidence type="ECO:0000256" key="12">
    <source>
        <dbReference type="ARBA" id="ARBA00022842"/>
    </source>
</evidence>
<dbReference type="PANTHER" id="PTHR13697">
    <property type="entry name" value="PHOSPHOFRUCTOKINASE"/>
    <property type="match status" value="1"/>
</dbReference>
<evidence type="ECO:0000256" key="6">
    <source>
        <dbReference type="ARBA" id="ARBA00022490"/>
    </source>
</evidence>
<dbReference type="InterPro" id="IPR012003">
    <property type="entry name" value="ATP_PFK_prok-type"/>
</dbReference>
<keyword evidence="12" id="KW-0460">Magnesium</keyword>
<protein>
    <recommendedName>
        <fullName evidence="5">6-phosphofructokinase</fullName>
        <ecNumber evidence="5">2.7.1.11</ecNumber>
    </recommendedName>
</protein>
<evidence type="ECO:0000256" key="1">
    <source>
        <dbReference type="ARBA" id="ARBA00001946"/>
    </source>
</evidence>
<keyword evidence="9" id="KW-0547">Nucleotide-binding</keyword>
<sequence>MKKILLIASGGDAPGINDFIYHLWQSFSTKDIEFHYSPYGARSLWKNDIKKIDVKNINYLLDIPTSIIGCGRFPEIVGNEEILAQTIENAKQFEHVVLLGGNGSYELAKTLSRNGVNISFVPLTVDNDVDYTIQTLGFSTALNTVVESINRIYYSVNAHGYVSLVEIMGRNCPDLTELSLKLSHADLAVTNNPLKTPKEFAKEVKKIYDEKGTATILVMEKMKYSIQEYADEISKFGIPTRPNILGHIQRGGRTTVGDKILAYEFAKAIQKSIRKHESIATGKNIKIKLEK</sequence>
<dbReference type="Proteomes" id="UP000291072">
    <property type="component" value="Unassembled WGS sequence"/>
</dbReference>
<dbReference type="GO" id="GO:0048029">
    <property type="term" value="F:monosaccharide binding"/>
    <property type="evidence" value="ECO:0007669"/>
    <property type="project" value="TreeGrafter"/>
</dbReference>
<dbReference type="AlphaFoldDB" id="A0A4R0XUT0"/>
<evidence type="ECO:0000256" key="3">
    <source>
        <dbReference type="ARBA" id="ARBA00004496"/>
    </source>
</evidence>
<dbReference type="RefSeq" id="WP_131613229.1">
    <property type="nucleotide sequence ID" value="NZ_PSZP01000005.1"/>
</dbReference>
<proteinExistence type="inferred from homology"/>
<feature type="domain" description="Phosphofructokinase" evidence="16">
    <location>
        <begin position="3"/>
        <end position="269"/>
    </location>
</feature>
<evidence type="ECO:0000256" key="15">
    <source>
        <dbReference type="ARBA" id="ARBA00048070"/>
    </source>
</evidence>
<dbReference type="InterPro" id="IPR000023">
    <property type="entry name" value="Phosphofructokinase_dom"/>
</dbReference>
<organism evidence="17 18">
    <name type="scientific">Mycoplasma todarodis</name>
    <dbReference type="NCBI Taxonomy" id="1937191"/>
    <lineage>
        <taxon>Bacteria</taxon>
        <taxon>Bacillati</taxon>
        <taxon>Mycoplasmatota</taxon>
        <taxon>Mollicutes</taxon>
        <taxon>Mycoplasmataceae</taxon>
        <taxon>Mycoplasma</taxon>
    </lineage>
</organism>
<dbReference type="InterPro" id="IPR035966">
    <property type="entry name" value="PKF_sf"/>
</dbReference>
<dbReference type="GO" id="GO:0061621">
    <property type="term" value="P:canonical glycolysis"/>
    <property type="evidence" value="ECO:0007669"/>
    <property type="project" value="TreeGrafter"/>
</dbReference>
<keyword evidence="13" id="KW-0324">Glycolysis</keyword>
<comment type="function">
    <text evidence="2">Catalyzes the phosphorylation of D-fructose 6-phosphate to fructose 1,6-bisphosphate by ATP, the first committing step of glycolysis.</text>
</comment>
<keyword evidence="10" id="KW-0418">Kinase</keyword>
<evidence type="ECO:0000256" key="9">
    <source>
        <dbReference type="ARBA" id="ARBA00022741"/>
    </source>
</evidence>
<evidence type="ECO:0000259" key="16">
    <source>
        <dbReference type="Pfam" id="PF00365"/>
    </source>
</evidence>
<dbReference type="GO" id="GO:0030388">
    <property type="term" value="P:fructose 1,6-bisphosphate metabolic process"/>
    <property type="evidence" value="ECO:0007669"/>
    <property type="project" value="TreeGrafter"/>
</dbReference>
<dbReference type="GO" id="GO:0003872">
    <property type="term" value="F:6-phosphofructokinase activity"/>
    <property type="evidence" value="ECO:0007669"/>
    <property type="project" value="UniProtKB-EC"/>
</dbReference>
<evidence type="ECO:0000256" key="14">
    <source>
        <dbReference type="ARBA" id="ARBA00038478"/>
    </source>
</evidence>
<name>A0A4R0XUT0_9MOLU</name>
<dbReference type="EMBL" id="PSZP01000005">
    <property type="protein sequence ID" value="TCG11567.1"/>
    <property type="molecule type" value="Genomic_DNA"/>
</dbReference>
<dbReference type="PIRSF" id="PIRSF000532">
    <property type="entry name" value="ATP_PFK_prok"/>
    <property type="match status" value="1"/>
</dbReference>
<dbReference type="GO" id="GO:0016208">
    <property type="term" value="F:AMP binding"/>
    <property type="evidence" value="ECO:0007669"/>
    <property type="project" value="TreeGrafter"/>
</dbReference>
<dbReference type="UniPathway" id="UPA00109">
    <property type="reaction ID" value="UER00182"/>
</dbReference>
<evidence type="ECO:0000313" key="18">
    <source>
        <dbReference type="Proteomes" id="UP000291072"/>
    </source>
</evidence>
<comment type="caution">
    <text evidence="17">The sequence shown here is derived from an EMBL/GenBank/DDBJ whole genome shotgun (WGS) entry which is preliminary data.</text>
</comment>
<gene>
    <name evidence="17" type="ORF">C4B25_01135</name>
</gene>
<evidence type="ECO:0000256" key="7">
    <source>
        <dbReference type="ARBA" id="ARBA00022679"/>
    </source>
</evidence>
<dbReference type="GO" id="GO:0005524">
    <property type="term" value="F:ATP binding"/>
    <property type="evidence" value="ECO:0007669"/>
    <property type="project" value="UniProtKB-KW"/>
</dbReference>
<comment type="cofactor">
    <cofactor evidence="1">
        <name>Mg(2+)</name>
        <dbReference type="ChEBI" id="CHEBI:18420"/>
    </cofactor>
</comment>
<dbReference type="InterPro" id="IPR022953">
    <property type="entry name" value="ATP_PFK"/>
</dbReference>
<dbReference type="SUPFAM" id="SSF53784">
    <property type="entry name" value="Phosphofructokinase"/>
    <property type="match status" value="1"/>
</dbReference>
<dbReference type="Pfam" id="PF00365">
    <property type="entry name" value="PFK"/>
    <property type="match status" value="1"/>
</dbReference>
<evidence type="ECO:0000313" key="17">
    <source>
        <dbReference type="EMBL" id="TCG11567.1"/>
    </source>
</evidence>
<keyword evidence="7" id="KW-0808">Transferase</keyword>
<evidence type="ECO:0000256" key="13">
    <source>
        <dbReference type="ARBA" id="ARBA00023152"/>
    </source>
</evidence>